<evidence type="ECO:0000256" key="8">
    <source>
        <dbReference type="SAM" id="Phobius"/>
    </source>
</evidence>
<comment type="caution">
    <text evidence="11">The sequence shown here is derived from an EMBL/GenBank/DDBJ whole genome shotgun (WGS) entry which is preliminary data.</text>
</comment>
<sequence>MSNPDLIHATYFDGQGTTQYPVVLLIHKGILAIRGDCVSRSAKLSQLAISERLSQAPRILRFPDDGFIQVWHPALDRLLAKNGYRDPWVVRWQHNWPLSLVALLALLAMLLASYQWGLPWAAGQLARITPASVAKKIGDEELKLIDAQYMSPTQLDPVDRARLKASFAALKLPQSQGSAMVYELVFRHSNIGPNAFALPNGTIILTDQLVMLARNDPAVLAVLAHELGHLQQRHSLRRVFQTVGVGVAIHFMLGDVSTALAALPTFLLDQKYSRDFEREADQYAIDMMHANRLPLAPMADLFEKMHTAERRADQSKQDEQQHAPGSDKAKGKRKEKAVSPLEYFSSHPSDDERIARLKAADRR</sequence>
<keyword evidence="1 6" id="KW-0645">Protease</keyword>
<keyword evidence="8" id="KW-1133">Transmembrane helix</keyword>
<dbReference type="Proteomes" id="UP001595530">
    <property type="component" value="Unassembled WGS sequence"/>
</dbReference>
<dbReference type="RefSeq" id="WP_390322723.1">
    <property type="nucleotide sequence ID" value="NZ_JBHRTP010000019.1"/>
</dbReference>
<keyword evidence="3 6" id="KW-0378">Hydrolase</keyword>
<feature type="domain" description="Peptidase M48" evidence="9">
    <location>
        <begin position="172"/>
        <end position="359"/>
    </location>
</feature>
<dbReference type="EMBL" id="JBHRTP010000019">
    <property type="protein sequence ID" value="MFC3107799.1"/>
    <property type="molecule type" value="Genomic_DNA"/>
</dbReference>
<evidence type="ECO:0000256" key="6">
    <source>
        <dbReference type="RuleBase" id="RU003983"/>
    </source>
</evidence>
<proteinExistence type="inferred from homology"/>
<dbReference type="PANTHER" id="PTHR22726:SF1">
    <property type="entry name" value="METALLOENDOPEPTIDASE OMA1, MITOCHONDRIAL"/>
    <property type="match status" value="1"/>
</dbReference>
<dbReference type="InterPro" id="IPR001915">
    <property type="entry name" value="Peptidase_M48"/>
</dbReference>
<dbReference type="Gene3D" id="3.30.2010.10">
    <property type="entry name" value="Metalloproteases ('zincins'), catalytic domain"/>
    <property type="match status" value="1"/>
</dbReference>
<evidence type="ECO:0000256" key="3">
    <source>
        <dbReference type="ARBA" id="ARBA00022801"/>
    </source>
</evidence>
<evidence type="ECO:0000256" key="4">
    <source>
        <dbReference type="ARBA" id="ARBA00022833"/>
    </source>
</evidence>
<name>A0ABV7EYK5_9BURK</name>
<keyword evidence="5 6" id="KW-0482">Metalloprotease</keyword>
<comment type="cofactor">
    <cofactor evidence="6">
        <name>Zn(2+)</name>
        <dbReference type="ChEBI" id="CHEBI:29105"/>
    </cofactor>
    <text evidence="6">Binds 1 zinc ion per subunit.</text>
</comment>
<evidence type="ECO:0000259" key="9">
    <source>
        <dbReference type="Pfam" id="PF01435"/>
    </source>
</evidence>
<keyword evidence="4 6" id="KW-0862">Zinc</keyword>
<evidence type="ECO:0000256" key="1">
    <source>
        <dbReference type="ARBA" id="ARBA00022670"/>
    </source>
</evidence>
<feature type="compositionally biased region" description="Basic and acidic residues" evidence="7">
    <location>
        <begin position="308"/>
        <end position="329"/>
    </location>
</feature>
<keyword evidence="12" id="KW-1185">Reference proteome</keyword>
<keyword evidence="2" id="KW-0479">Metal-binding</keyword>
<dbReference type="Pfam" id="PF01435">
    <property type="entry name" value="Peptidase_M48"/>
    <property type="match status" value="1"/>
</dbReference>
<evidence type="ECO:0000256" key="7">
    <source>
        <dbReference type="SAM" id="MobiDB-lite"/>
    </source>
</evidence>
<dbReference type="PANTHER" id="PTHR22726">
    <property type="entry name" value="METALLOENDOPEPTIDASE OMA1"/>
    <property type="match status" value="1"/>
</dbReference>
<protein>
    <submittedName>
        <fullName evidence="11">M48 family metallopeptidase</fullName>
    </submittedName>
</protein>
<gene>
    <name evidence="11" type="ORF">ACFOFO_07460</name>
</gene>
<evidence type="ECO:0000256" key="5">
    <source>
        <dbReference type="ARBA" id="ARBA00023049"/>
    </source>
</evidence>
<dbReference type="Pfam" id="PF23368">
    <property type="entry name" value="DUF7092"/>
    <property type="match status" value="1"/>
</dbReference>
<feature type="region of interest" description="Disordered" evidence="7">
    <location>
        <begin position="308"/>
        <end position="363"/>
    </location>
</feature>
<feature type="transmembrane region" description="Helical" evidence="8">
    <location>
        <begin position="96"/>
        <end position="117"/>
    </location>
</feature>
<feature type="compositionally biased region" description="Basic and acidic residues" evidence="7">
    <location>
        <begin position="348"/>
        <end position="363"/>
    </location>
</feature>
<evidence type="ECO:0000256" key="2">
    <source>
        <dbReference type="ARBA" id="ARBA00022723"/>
    </source>
</evidence>
<keyword evidence="8" id="KW-0472">Membrane</keyword>
<evidence type="ECO:0000259" key="10">
    <source>
        <dbReference type="Pfam" id="PF23368"/>
    </source>
</evidence>
<comment type="similarity">
    <text evidence="6">Belongs to the peptidase M48 family.</text>
</comment>
<dbReference type="InterPro" id="IPR055518">
    <property type="entry name" value="DUF7092"/>
</dbReference>
<feature type="domain" description="DUF7092" evidence="10">
    <location>
        <begin position="7"/>
        <end position="81"/>
    </location>
</feature>
<reference evidence="12" key="1">
    <citation type="journal article" date="2019" name="Int. J. Syst. Evol. Microbiol.">
        <title>The Global Catalogue of Microorganisms (GCM) 10K type strain sequencing project: providing services to taxonomists for standard genome sequencing and annotation.</title>
        <authorList>
            <consortium name="The Broad Institute Genomics Platform"/>
            <consortium name="The Broad Institute Genome Sequencing Center for Infectious Disease"/>
            <person name="Wu L."/>
            <person name="Ma J."/>
        </authorList>
    </citation>
    <scope>NUCLEOTIDE SEQUENCE [LARGE SCALE GENOMIC DNA]</scope>
    <source>
        <strain evidence="12">KCTC 42986</strain>
    </source>
</reference>
<keyword evidence="8" id="KW-0812">Transmembrane</keyword>
<dbReference type="InterPro" id="IPR051156">
    <property type="entry name" value="Mito/Outer_Membr_Metalloprot"/>
</dbReference>
<organism evidence="11 12">
    <name type="scientific">Undibacterium arcticum</name>
    <dbReference type="NCBI Taxonomy" id="1762892"/>
    <lineage>
        <taxon>Bacteria</taxon>
        <taxon>Pseudomonadati</taxon>
        <taxon>Pseudomonadota</taxon>
        <taxon>Betaproteobacteria</taxon>
        <taxon>Burkholderiales</taxon>
        <taxon>Oxalobacteraceae</taxon>
        <taxon>Undibacterium</taxon>
    </lineage>
</organism>
<evidence type="ECO:0000313" key="11">
    <source>
        <dbReference type="EMBL" id="MFC3107799.1"/>
    </source>
</evidence>
<evidence type="ECO:0000313" key="12">
    <source>
        <dbReference type="Proteomes" id="UP001595530"/>
    </source>
</evidence>
<dbReference type="CDD" id="cd07332">
    <property type="entry name" value="M48C_Oma1_like"/>
    <property type="match status" value="1"/>
</dbReference>
<accession>A0ABV7EYK5</accession>